<gene>
    <name evidence="1" type="ORF">FGO68_gene5787</name>
</gene>
<reference evidence="1" key="1">
    <citation type="submission" date="2019-06" db="EMBL/GenBank/DDBJ databases">
        <authorList>
            <person name="Zheng W."/>
        </authorList>
    </citation>
    <scope>NUCLEOTIDE SEQUENCE</scope>
    <source>
        <strain evidence="1">QDHG01</strain>
    </source>
</reference>
<evidence type="ECO:0000313" key="1">
    <source>
        <dbReference type="EMBL" id="TNV67759.1"/>
    </source>
</evidence>
<name>A0A8J8N9C8_HALGN</name>
<protein>
    <submittedName>
        <fullName evidence="1">Uncharacterized protein</fullName>
    </submittedName>
</protein>
<keyword evidence="2" id="KW-1185">Reference proteome</keyword>
<organism evidence="1 2">
    <name type="scientific">Halteria grandinella</name>
    <dbReference type="NCBI Taxonomy" id="5974"/>
    <lineage>
        <taxon>Eukaryota</taxon>
        <taxon>Sar</taxon>
        <taxon>Alveolata</taxon>
        <taxon>Ciliophora</taxon>
        <taxon>Intramacronucleata</taxon>
        <taxon>Spirotrichea</taxon>
        <taxon>Stichotrichia</taxon>
        <taxon>Sporadotrichida</taxon>
        <taxon>Halteriidae</taxon>
        <taxon>Halteria</taxon>
    </lineage>
</organism>
<dbReference type="EMBL" id="RRYP01036498">
    <property type="protein sequence ID" value="TNV67759.1"/>
    <property type="molecule type" value="Genomic_DNA"/>
</dbReference>
<proteinExistence type="predicted"/>
<comment type="caution">
    <text evidence="1">The sequence shown here is derived from an EMBL/GenBank/DDBJ whole genome shotgun (WGS) entry which is preliminary data.</text>
</comment>
<dbReference type="AlphaFoldDB" id="A0A8J8N9C8"/>
<evidence type="ECO:0000313" key="2">
    <source>
        <dbReference type="Proteomes" id="UP000785679"/>
    </source>
</evidence>
<accession>A0A8J8N9C8</accession>
<dbReference type="Proteomes" id="UP000785679">
    <property type="component" value="Unassembled WGS sequence"/>
</dbReference>
<sequence>MQSLTLCLRILRLQFNFKALDNLWNILTHQCPRESVSDKEIWFVCALSDQHINELIFWIGASGKRCLQTD</sequence>